<organism evidence="2">
    <name type="scientific">viral metagenome</name>
    <dbReference type="NCBI Taxonomy" id="1070528"/>
    <lineage>
        <taxon>unclassified sequences</taxon>
        <taxon>metagenomes</taxon>
        <taxon>organismal metagenomes</taxon>
    </lineage>
</organism>
<evidence type="ECO:0008006" key="3">
    <source>
        <dbReference type="Google" id="ProtNLM"/>
    </source>
</evidence>
<proteinExistence type="predicted"/>
<sequence length="107" mass="12548">MKNTNKNLEALKTKIEQLNKTHQLEILKIFIDSDIKVNENKSGIFINLSFLENSIVDKLQKYMEYIDDQELNLNNLESQKEDFKNTYFNVKGNKDNMTLTNSYGSHI</sequence>
<dbReference type="AlphaFoldDB" id="A0A6C0INW0"/>
<protein>
    <recommendedName>
        <fullName evidence="3">NET domain-containing protein</fullName>
    </recommendedName>
</protein>
<evidence type="ECO:0000256" key="1">
    <source>
        <dbReference type="SAM" id="Coils"/>
    </source>
</evidence>
<reference evidence="2" key="1">
    <citation type="journal article" date="2020" name="Nature">
        <title>Giant virus diversity and host interactions through global metagenomics.</title>
        <authorList>
            <person name="Schulz F."/>
            <person name="Roux S."/>
            <person name="Paez-Espino D."/>
            <person name="Jungbluth S."/>
            <person name="Walsh D.A."/>
            <person name="Denef V.J."/>
            <person name="McMahon K.D."/>
            <person name="Konstantinidis K.T."/>
            <person name="Eloe-Fadrosh E.A."/>
            <person name="Kyrpides N.C."/>
            <person name="Woyke T."/>
        </authorList>
    </citation>
    <scope>NUCLEOTIDE SEQUENCE</scope>
    <source>
        <strain evidence="2">GVMAG-M-3300024258-28</strain>
    </source>
</reference>
<dbReference type="EMBL" id="MN740223">
    <property type="protein sequence ID" value="QHT94499.1"/>
    <property type="molecule type" value="Genomic_DNA"/>
</dbReference>
<accession>A0A6C0INW0</accession>
<keyword evidence="1" id="KW-0175">Coiled coil</keyword>
<evidence type="ECO:0000313" key="2">
    <source>
        <dbReference type="EMBL" id="QHT94499.1"/>
    </source>
</evidence>
<feature type="coiled-coil region" evidence="1">
    <location>
        <begin position="1"/>
        <end position="28"/>
    </location>
</feature>
<feature type="coiled-coil region" evidence="1">
    <location>
        <begin position="59"/>
        <end position="86"/>
    </location>
</feature>
<name>A0A6C0INW0_9ZZZZ</name>